<dbReference type="SUPFAM" id="SSF50891">
    <property type="entry name" value="Cyclophilin-like"/>
    <property type="match status" value="1"/>
</dbReference>
<evidence type="ECO:0000313" key="7">
    <source>
        <dbReference type="Proteomes" id="UP000468928"/>
    </source>
</evidence>
<dbReference type="RefSeq" id="WP_163822462.1">
    <property type="nucleotide sequence ID" value="NZ_JAAGUX010000001.1"/>
</dbReference>
<protein>
    <submittedName>
        <fullName evidence="5">Biotin-dependent carboxyltransferase family protein</fullName>
    </submittedName>
</protein>
<dbReference type="AlphaFoldDB" id="A0A6P1DAR0"/>
<evidence type="ECO:0000256" key="1">
    <source>
        <dbReference type="ARBA" id="ARBA00022741"/>
    </source>
</evidence>
<dbReference type="EMBL" id="JAAGUZ010000057">
    <property type="protein sequence ID" value="NEW46699.1"/>
    <property type="molecule type" value="Genomic_DNA"/>
</dbReference>
<dbReference type="PANTHER" id="PTHR43309">
    <property type="entry name" value="5-OXOPROLINASE SUBUNIT C"/>
    <property type="match status" value="1"/>
</dbReference>
<keyword evidence="5" id="KW-0808">Transferase</keyword>
<dbReference type="PANTHER" id="PTHR43309:SF3">
    <property type="entry name" value="5-OXOPROLINASE SUBUNIT C"/>
    <property type="match status" value="1"/>
</dbReference>
<dbReference type="GO" id="GO:0016787">
    <property type="term" value="F:hydrolase activity"/>
    <property type="evidence" value="ECO:0007669"/>
    <property type="project" value="UniProtKB-KW"/>
</dbReference>
<proteinExistence type="predicted"/>
<keyword evidence="8" id="KW-1185">Reference proteome</keyword>
<evidence type="ECO:0000256" key="3">
    <source>
        <dbReference type="ARBA" id="ARBA00022840"/>
    </source>
</evidence>
<keyword evidence="3" id="KW-0067">ATP-binding</keyword>
<feature type="domain" description="Carboxyltransferase" evidence="4">
    <location>
        <begin position="36"/>
        <end position="296"/>
    </location>
</feature>
<name>A0A6P1DAR0_9NOCA</name>
<dbReference type="SMART" id="SM00797">
    <property type="entry name" value="AHS2"/>
    <property type="match status" value="1"/>
</dbReference>
<dbReference type="NCBIfam" id="TIGR00724">
    <property type="entry name" value="urea_amlyse_rel"/>
    <property type="match status" value="1"/>
</dbReference>
<dbReference type="InterPro" id="IPR052708">
    <property type="entry name" value="PxpC"/>
</dbReference>
<gene>
    <name evidence="5" type="ORF">GV789_19925</name>
    <name evidence="6" type="ORF">GV794_00595</name>
</gene>
<dbReference type="Pfam" id="PF02626">
    <property type="entry name" value="CT_A_B"/>
    <property type="match status" value="1"/>
</dbReference>
<comment type="caution">
    <text evidence="5">The sequence shown here is derived from an EMBL/GenBank/DDBJ whole genome shotgun (WGS) entry which is preliminary data.</text>
</comment>
<accession>A0A6P1DAR0</accession>
<evidence type="ECO:0000313" key="6">
    <source>
        <dbReference type="EMBL" id="NEW54172.1"/>
    </source>
</evidence>
<dbReference type="InterPro" id="IPR003778">
    <property type="entry name" value="CT_A_B"/>
</dbReference>
<dbReference type="GO" id="GO:0016740">
    <property type="term" value="F:transferase activity"/>
    <property type="evidence" value="ECO:0007669"/>
    <property type="project" value="UniProtKB-KW"/>
</dbReference>
<evidence type="ECO:0000259" key="4">
    <source>
        <dbReference type="SMART" id="SM00797"/>
    </source>
</evidence>
<dbReference type="Proteomes" id="UP000468928">
    <property type="component" value="Unassembled WGS sequence"/>
</dbReference>
<organism evidence="5 7">
    <name type="scientific">Nocardia cyriacigeorgica</name>
    <dbReference type="NCBI Taxonomy" id="135487"/>
    <lineage>
        <taxon>Bacteria</taxon>
        <taxon>Bacillati</taxon>
        <taxon>Actinomycetota</taxon>
        <taxon>Actinomycetes</taxon>
        <taxon>Mycobacteriales</taxon>
        <taxon>Nocardiaceae</taxon>
        <taxon>Nocardia</taxon>
    </lineage>
</organism>
<dbReference type="InterPro" id="IPR029000">
    <property type="entry name" value="Cyclophilin-like_dom_sf"/>
</dbReference>
<keyword evidence="2" id="KW-0378">Hydrolase</keyword>
<evidence type="ECO:0000313" key="5">
    <source>
        <dbReference type="EMBL" id="NEW46699.1"/>
    </source>
</evidence>
<sequence length="296" mass="30899">MNSAGAAVNSEDARLLVERVGPLATIQDLGRPGWFDSGVGVSGAADRGALRLANRLVGNPEGHAGIEVLLGGLTIRTRRHTTLSVTGAPAPARVDGRPVGHASVLELEPDQELSLGIAATGLRSYVGVRGGVDVTPVLGSRSRDTMSGIGPAPLRPGIELPIGPAPRSFPTVDLAPVPDLPAVLDVRAIPGPRDDWFTDADVLFAGRWTVSADVDRIGVRLRREAGPVLERRLGQELPTEGMALGAVQVPPSGQPVVFLADHPITGGYPVIAVLADADVDVMAQARPGQTLRFRRV</sequence>
<dbReference type="GO" id="GO:0005524">
    <property type="term" value="F:ATP binding"/>
    <property type="evidence" value="ECO:0007669"/>
    <property type="project" value="UniProtKB-KW"/>
</dbReference>
<evidence type="ECO:0000313" key="8">
    <source>
        <dbReference type="Proteomes" id="UP000470876"/>
    </source>
</evidence>
<dbReference type="Proteomes" id="UP000470876">
    <property type="component" value="Unassembled WGS sequence"/>
</dbReference>
<dbReference type="EMBL" id="JAAGUX010000001">
    <property type="protein sequence ID" value="NEW54172.1"/>
    <property type="molecule type" value="Genomic_DNA"/>
</dbReference>
<dbReference type="Gene3D" id="2.40.100.10">
    <property type="entry name" value="Cyclophilin-like"/>
    <property type="match status" value="1"/>
</dbReference>
<keyword evidence="1" id="KW-0547">Nucleotide-binding</keyword>
<evidence type="ECO:0000256" key="2">
    <source>
        <dbReference type="ARBA" id="ARBA00022801"/>
    </source>
</evidence>
<reference evidence="7 8" key="1">
    <citation type="submission" date="2020-01" db="EMBL/GenBank/DDBJ databases">
        <title>Genetics and antimicrobial susceptibilities of Nocardia species isolated from the soil; a comparison with species isolated from humans.</title>
        <authorList>
            <person name="Carrasco G."/>
            <person name="Monzon S."/>
            <person name="Sansegundo M."/>
            <person name="Garcia E."/>
            <person name="Garrido N."/>
            <person name="Medina M.J."/>
            <person name="Villalon P."/>
            <person name="Ramirez-Arocha A.C."/>
            <person name="Jimenez P."/>
            <person name="Cuesta I."/>
            <person name="Valdezate S."/>
        </authorList>
    </citation>
    <scope>NUCLEOTIDE SEQUENCE [LARGE SCALE GENOMIC DNA]</scope>
    <source>
        <strain evidence="5 7">CNM20110639</strain>
        <strain evidence="6 8">CNM20110649</strain>
    </source>
</reference>